<proteinExistence type="inferred from homology"/>
<dbReference type="InterPro" id="IPR043129">
    <property type="entry name" value="ATPase_NBD"/>
</dbReference>
<evidence type="ECO:0000256" key="1">
    <source>
        <dbReference type="RuleBase" id="RU000487"/>
    </source>
</evidence>
<dbReference type="Gene3D" id="3.30.420.40">
    <property type="match status" value="2"/>
</dbReference>
<protein>
    <recommendedName>
        <fullName evidence="5">Actin</fullName>
    </recommendedName>
</protein>
<dbReference type="Gene3D" id="3.90.640.10">
    <property type="entry name" value="Actin, Chain A, domain 4"/>
    <property type="match status" value="1"/>
</dbReference>
<dbReference type="Proteomes" id="UP000816034">
    <property type="component" value="Unassembled WGS sequence"/>
</dbReference>
<dbReference type="PANTHER" id="PTHR11937">
    <property type="entry name" value="ACTIN"/>
    <property type="match status" value="1"/>
</dbReference>
<dbReference type="InterPro" id="IPR004000">
    <property type="entry name" value="Actin"/>
</dbReference>
<feature type="region of interest" description="Disordered" evidence="2">
    <location>
        <begin position="1"/>
        <end position="20"/>
    </location>
</feature>
<evidence type="ECO:0000313" key="3">
    <source>
        <dbReference type="EMBL" id="KAG2393517.1"/>
    </source>
</evidence>
<dbReference type="SUPFAM" id="SSF53067">
    <property type="entry name" value="Actin-like ATPase domain"/>
    <property type="match status" value="1"/>
</dbReference>
<dbReference type="RefSeq" id="XP_044555411.1">
    <property type="nucleotide sequence ID" value="XM_044696976.1"/>
</dbReference>
<dbReference type="Pfam" id="PF00022">
    <property type="entry name" value="Actin"/>
    <property type="match status" value="2"/>
</dbReference>
<comment type="caution">
    <text evidence="3">The sequence shown here is derived from an EMBL/GenBank/DDBJ whole genome shotgun (WGS) entry which is preliminary data.</text>
</comment>
<name>A0AA88KRT0_NAELO</name>
<comment type="similarity">
    <text evidence="1">Belongs to the actin family.</text>
</comment>
<dbReference type="AlphaFoldDB" id="A0AA88KRT0"/>
<dbReference type="SMART" id="SM00268">
    <property type="entry name" value="ACTIN"/>
    <property type="match status" value="1"/>
</dbReference>
<evidence type="ECO:0008006" key="5">
    <source>
        <dbReference type="Google" id="ProtNLM"/>
    </source>
</evidence>
<evidence type="ECO:0000256" key="2">
    <source>
        <dbReference type="SAM" id="MobiDB-lite"/>
    </source>
</evidence>
<accession>A0AA88KRT0</accession>
<organism evidence="3 4">
    <name type="scientific">Naegleria lovaniensis</name>
    <name type="common">Amoeba</name>
    <dbReference type="NCBI Taxonomy" id="51637"/>
    <lineage>
        <taxon>Eukaryota</taxon>
        <taxon>Discoba</taxon>
        <taxon>Heterolobosea</taxon>
        <taxon>Tetramitia</taxon>
        <taxon>Eutetramitia</taxon>
        <taxon>Vahlkampfiidae</taxon>
        <taxon>Naegleria</taxon>
    </lineage>
</organism>
<sequence>MSSSNQDSVPNLERNEEQDIIENNTVHHQEKELSNRPLGNHNIIDFQYEDEYATSEQYDLFAASVIESLKEDIETIIIDLSSSKEITVGMGGEHAPRLVFTQDSDDSLSQQIENVVSEISSQTTLLQETTTHDSSNNDSENELKSSSSRALLIIDSSLSHMEDLNFREEMTEIIFNHSKLQNVKYLSIQDASYLTSLACSKISAIVVHLGHQTSHVVAVVDGQVRMDSLRTIENGGMSEQKLNEELARRLKLVNEQIPLTQELLDRVKQNLKCCVNHSEKNEQESFQVESCSMAEDTNTSTCSNTLTLGHEIMYQIMEDLFFSSQHKTSLPQIIADCISYISDESLDLERNIIVSGSGCIPLIQNFHERLSSDLRTLLGLEIVIDKNSQARNLAWIGASTLTSVPEWVSPFCVTRELFEQEGSSCICSKSYDVIYSSLF</sequence>
<reference evidence="3 4" key="1">
    <citation type="journal article" date="2018" name="BMC Genomics">
        <title>The genome of Naegleria lovaniensis, the basis for a comparative approach to unravel pathogenicity factors of the human pathogenic amoeba N. fowleri.</title>
        <authorList>
            <person name="Liechti N."/>
            <person name="Schurch N."/>
            <person name="Bruggmann R."/>
            <person name="Wittwer M."/>
        </authorList>
    </citation>
    <scope>NUCLEOTIDE SEQUENCE [LARGE SCALE GENOMIC DNA]</scope>
    <source>
        <strain evidence="3 4">ATCC 30569</strain>
    </source>
</reference>
<dbReference type="EMBL" id="PYSW02000002">
    <property type="protein sequence ID" value="KAG2393517.1"/>
    <property type="molecule type" value="Genomic_DNA"/>
</dbReference>
<keyword evidence="4" id="KW-1185">Reference proteome</keyword>
<dbReference type="GeneID" id="68099502"/>
<evidence type="ECO:0000313" key="4">
    <source>
        <dbReference type="Proteomes" id="UP000816034"/>
    </source>
</evidence>
<gene>
    <name evidence="3" type="ORF">C9374_007048</name>
</gene>